<name>A0A914ZJX9_PARUN</name>
<reference evidence="2" key="1">
    <citation type="submission" date="2022-11" db="UniProtKB">
        <authorList>
            <consortium name="WormBaseParasite"/>
        </authorList>
    </citation>
    <scope>IDENTIFICATION</scope>
</reference>
<evidence type="ECO:0000313" key="2">
    <source>
        <dbReference type="WBParaSite" id="PgB05_g164_t03"/>
    </source>
</evidence>
<dbReference type="Proteomes" id="UP000887569">
    <property type="component" value="Unplaced"/>
</dbReference>
<evidence type="ECO:0000313" key="1">
    <source>
        <dbReference type="Proteomes" id="UP000887569"/>
    </source>
</evidence>
<accession>A0A914ZJX9</accession>
<dbReference type="AlphaFoldDB" id="A0A914ZJX9"/>
<dbReference type="WBParaSite" id="PgB05_g164_t03">
    <property type="protein sequence ID" value="PgB05_g164_t03"/>
    <property type="gene ID" value="PgB05_g164"/>
</dbReference>
<proteinExistence type="predicted"/>
<protein>
    <submittedName>
        <fullName evidence="2">Uncharacterized protein</fullName>
    </submittedName>
</protein>
<keyword evidence="1" id="KW-1185">Reference proteome</keyword>
<sequence>MAVSLPTGQAAQSRRGSLLLEDEEQPNVALVSVDQLRSGNFCHHSQMHSRAAAI</sequence>
<organism evidence="1 2">
    <name type="scientific">Parascaris univalens</name>
    <name type="common">Nematode worm</name>
    <dbReference type="NCBI Taxonomy" id="6257"/>
    <lineage>
        <taxon>Eukaryota</taxon>
        <taxon>Metazoa</taxon>
        <taxon>Ecdysozoa</taxon>
        <taxon>Nematoda</taxon>
        <taxon>Chromadorea</taxon>
        <taxon>Rhabditida</taxon>
        <taxon>Spirurina</taxon>
        <taxon>Ascaridomorpha</taxon>
        <taxon>Ascaridoidea</taxon>
        <taxon>Ascarididae</taxon>
        <taxon>Parascaris</taxon>
    </lineage>
</organism>